<reference evidence="26" key="1">
    <citation type="submission" date="2025-08" db="UniProtKB">
        <authorList>
            <consortium name="Ensembl"/>
        </authorList>
    </citation>
    <scope>IDENTIFICATION</scope>
</reference>
<evidence type="ECO:0000256" key="20">
    <source>
        <dbReference type="ARBA" id="ARBA00043012"/>
    </source>
</evidence>
<keyword evidence="10 22" id="KW-0547">Nucleotide-binding</keyword>
<evidence type="ECO:0000256" key="18">
    <source>
        <dbReference type="ARBA" id="ARBA00039644"/>
    </source>
</evidence>
<dbReference type="InterPro" id="IPR000719">
    <property type="entry name" value="Prot_kinase_dom"/>
</dbReference>
<gene>
    <name evidence="26" type="primary">PTK2</name>
    <name evidence="26" type="synonym">LOC109908430</name>
</gene>
<evidence type="ECO:0000256" key="11">
    <source>
        <dbReference type="ARBA" id="ARBA00022777"/>
    </source>
</evidence>
<dbReference type="InterPro" id="IPR011009">
    <property type="entry name" value="Kinase-like_dom_sf"/>
</dbReference>
<name>A0A8C7G3A4_ONCKI</name>
<comment type="subcellular location">
    <subcellularLocation>
        <location evidence="2">Cell junction</location>
        <location evidence="2">Focal adhesion</location>
    </subcellularLocation>
    <subcellularLocation>
        <location evidence="3">Cell membrane</location>
        <topology evidence="3">Peripheral membrane protein</topology>
        <orientation evidence="3">Cytoplasmic side</orientation>
    </subcellularLocation>
    <subcellularLocation>
        <location evidence="1">Cytoplasm</location>
        <location evidence="1">Cytoskeleton</location>
        <location evidence="1">Cilium basal body</location>
    </subcellularLocation>
</comment>
<evidence type="ECO:0000259" key="25">
    <source>
        <dbReference type="PROSITE" id="PS50057"/>
    </source>
</evidence>
<evidence type="ECO:0000256" key="8">
    <source>
        <dbReference type="ARBA" id="ARBA00022553"/>
    </source>
</evidence>
<evidence type="ECO:0000256" key="12">
    <source>
        <dbReference type="ARBA" id="ARBA00022840"/>
    </source>
</evidence>
<dbReference type="PANTHER" id="PTHR46221">
    <property type="entry name" value="FERM AND PDZ DOMAIN-CONTAINING PROTEIN FAMILY MEMBER"/>
    <property type="match status" value="1"/>
</dbReference>
<dbReference type="SUPFAM" id="SSF68993">
    <property type="entry name" value="FAT domain of focal adhesion kinase"/>
    <property type="match status" value="1"/>
</dbReference>
<keyword evidence="27" id="KW-1185">Reference proteome</keyword>
<evidence type="ECO:0000256" key="17">
    <source>
        <dbReference type="ARBA" id="ARBA00023273"/>
    </source>
</evidence>
<dbReference type="SUPFAM" id="SSF50729">
    <property type="entry name" value="PH domain-like"/>
    <property type="match status" value="1"/>
</dbReference>
<evidence type="ECO:0000313" key="26">
    <source>
        <dbReference type="Ensembl" id="ENSOKIP00005037077.1"/>
    </source>
</evidence>
<dbReference type="GeneTree" id="ENSGT00940000155113"/>
<dbReference type="InterPro" id="IPR041784">
    <property type="entry name" value="FAK1/PYK2_FERM_C"/>
</dbReference>
<feature type="compositionally biased region" description="Basic and acidic residues" evidence="23">
    <location>
        <begin position="769"/>
        <end position="782"/>
    </location>
</feature>
<evidence type="ECO:0000259" key="24">
    <source>
        <dbReference type="PROSITE" id="PS50011"/>
    </source>
</evidence>
<evidence type="ECO:0000256" key="1">
    <source>
        <dbReference type="ARBA" id="ARBA00004120"/>
    </source>
</evidence>
<keyword evidence="17" id="KW-0966">Cell projection</keyword>
<dbReference type="InterPro" id="IPR019749">
    <property type="entry name" value="Band_41_domain"/>
</dbReference>
<dbReference type="PRINTS" id="PR00109">
    <property type="entry name" value="TYRKINASE"/>
</dbReference>
<dbReference type="Gene3D" id="3.10.20.90">
    <property type="entry name" value="Phosphatidylinositol 3-kinase Catalytic Subunit, Chain A, domain 1"/>
    <property type="match status" value="1"/>
</dbReference>
<dbReference type="Gene3D" id="1.20.5.540">
    <property type="entry name" value="Single helix bin"/>
    <property type="match status" value="1"/>
</dbReference>
<dbReference type="CDD" id="cd14473">
    <property type="entry name" value="FERM_B-lobe"/>
    <property type="match status" value="1"/>
</dbReference>
<evidence type="ECO:0000256" key="19">
    <source>
        <dbReference type="ARBA" id="ARBA00042078"/>
    </source>
</evidence>
<feature type="region of interest" description="Disordered" evidence="23">
    <location>
        <begin position="679"/>
        <end position="732"/>
    </location>
</feature>
<dbReference type="PANTHER" id="PTHR46221:SF9">
    <property type="entry name" value="NON-SPECIFIC PROTEIN-TYROSINE KINASE"/>
    <property type="match status" value="1"/>
</dbReference>
<keyword evidence="9" id="KW-0808">Transferase</keyword>
<evidence type="ECO:0000256" key="21">
    <source>
        <dbReference type="ARBA" id="ARBA00051245"/>
    </source>
</evidence>
<evidence type="ECO:0000256" key="22">
    <source>
        <dbReference type="PROSITE-ProRule" id="PRU10141"/>
    </source>
</evidence>
<dbReference type="SMART" id="SM00219">
    <property type="entry name" value="TyrKc"/>
    <property type="match status" value="1"/>
</dbReference>
<dbReference type="InterPro" id="IPR019748">
    <property type="entry name" value="FERM_central"/>
</dbReference>
<organism evidence="26 27">
    <name type="scientific">Oncorhynchus kisutch</name>
    <name type="common">Coho salmon</name>
    <name type="synonym">Salmo kisutch</name>
    <dbReference type="NCBI Taxonomy" id="8019"/>
    <lineage>
        <taxon>Eukaryota</taxon>
        <taxon>Metazoa</taxon>
        <taxon>Chordata</taxon>
        <taxon>Craniata</taxon>
        <taxon>Vertebrata</taxon>
        <taxon>Euteleostomi</taxon>
        <taxon>Actinopterygii</taxon>
        <taxon>Neopterygii</taxon>
        <taxon>Teleostei</taxon>
        <taxon>Protacanthopterygii</taxon>
        <taxon>Salmoniformes</taxon>
        <taxon>Salmonidae</taxon>
        <taxon>Salmoninae</taxon>
        <taxon>Oncorhynchus</taxon>
    </lineage>
</organism>
<comment type="catalytic activity">
    <reaction evidence="21">
        <text>L-tyrosyl-[protein] + ATP = O-phospho-L-tyrosyl-[protein] + ADP + H(+)</text>
        <dbReference type="Rhea" id="RHEA:10596"/>
        <dbReference type="Rhea" id="RHEA-COMP:10136"/>
        <dbReference type="Rhea" id="RHEA-COMP:20101"/>
        <dbReference type="ChEBI" id="CHEBI:15378"/>
        <dbReference type="ChEBI" id="CHEBI:30616"/>
        <dbReference type="ChEBI" id="CHEBI:46858"/>
        <dbReference type="ChEBI" id="CHEBI:61978"/>
        <dbReference type="ChEBI" id="CHEBI:456216"/>
        <dbReference type="EC" id="2.7.10.2"/>
    </reaction>
</comment>
<reference evidence="26" key="2">
    <citation type="submission" date="2025-09" db="UniProtKB">
        <authorList>
            <consortium name="Ensembl"/>
        </authorList>
    </citation>
    <scope>IDENTIFICATION</scope>
</reference>
<dbReference type="InterPro" id="IPR020635">
    <property type="entry name" value="Tyr_kinase_cat_dom"/>
</dbReference>
<dbReference type="Pfam" id="PF03623">
    <property type="entry name" value="Focal_AT"/>
    <property type="match status" value="1"/>
</dbReference>
<dbReference type="CDD" id="cd13190">
    <property type="entry name" value="FERM_C_FAK1"/>
    <property type="match status" value="1"/>
</dbReference>
<keyword evidence="14" id="KW-0472">Membrane</keyword>
<dbReference type="PROSITE" id="PS50011">
    <property type="entry name" value="PROTEIN_KINASE_DOM"/>
    <property type="match status" value="1"/>
</dbReference>
<dbReference type="Pfam" id="PF00373">
    <property type="entry name" value="FERM_M"/>
    <property type="match status" value="1"/>
</dbReference>
<evidence type="ECO:0000256" key="14">
    <source>
        <dbReference type="ARBA" id="ARBA00023136"/>
    </source>
</evidence>
<keyword evidence="15" id="KW-0829">Tyrosine-protein kinase</keyword>
<dbReference type="InterPro" id="IPR014352">
    <property type="entry name" value="FERM/acyl-CoA-bd_prot_sf"/>
</dbReference>
<evidence type="ECO:0000256" key="9">
    <source>
        <dbReference type="ARBA" id="ARBA00022679"/>
    </source>
</evidence>
<dbReference type="GO" id="GO:0008284">
    <property type="term" value="P:positive regulation of cell population proliferation"/>
    <property type="evidence" value="ECO:0007669"/>
    <property type="project" value="UniProtKB-ARBA"/>
</dbReference>
<evidence type="ECO:0000256" key="13">
    <source>
        <dbReference type="ARBA" id="ARBA00022949"/>
    </source>
</evidence>
<dbReference type="CDD" id="cd05056">
    <property type="entry name" value="PTKc_FAK"/>
    <property type="match status" value="1"/>
</dbReference>
<keyword evidence="12 22" id="KW-0067">ATP-binding</keyword>
<protein>
    <recommendedName>
        <fullName evidence="18">Focal adhesion kinase 1</fullName>
        <ecNumber evidence="4">2.7.10.2</ecNumber>
    </recommendedName>
    <alternativeName>
        <fullName evidence="19">Protein-tyrosine kinase 2</fullName>
    </alternativeName>
    <alternativeName>
        <fullName evidence="20">pp125FAK</fullName>
    </alternativeName>
</protein>
<dbReference type="Ensembl" id="ENSOKIT00005039146.1">
    <property type="protein sequence ID" value="ENSOKIP00005037077.1"/>
    <property type="gene ID" value="ENSOKIG00005012789.1"/>
</dbReference>
<dbReference type="InterPro" id="IPR011993">
    <property type="entry name" value="PH-like_dom_sf"/>
</dbReference>
<dbReference type="InterPro" id="IPR036137">
    <property type="entry name" value="Focal_adhe_kin_target_dom_sf"/>
</dbReference>
<keyword evidence="7" id="KW-0963">Cytoplasm</keyword>
<dbReference type="GO" id="GO:0004715">
    <property type="term" value="F:non-membrane spanning protein tyrosine kinase activity"/>
    <property type="evidence" value="ECO:0007669"/>
    <property type="project" value="UniProtKB-EC"/>
</dbReference>
<dbReference type="SMART" id="SM00295">
    <property type="entry name" value="B41"/>
    <property type="match status" value="1"/>
</dbReference>
<dbReference type="GO" id="GO:0030154">
    <property type="term" value="P:cell differentiation"/>
    <property type="evidence" value="ECO:0007669"/>
    <property type="project" value="UniProtKB-ARBA"/>
</dbReference>
<dbReference type="InterPro" id="IPR008266">
    <property type="entry name" value="Tyr_kinase_AS"/>
</dbReference>
<dbReference type="AlphaFoldDB" id="A0A8C7G3A4"/>
<dbReference type="FunFam" id="1.10.510.10:FF:000039">
    <property type="entry name" value="Focal adhesion kinase, isoform D"/>
    <property type="match status" value="1"/>
</dbReference>
<dbReference type="FunFam" id="1.20.120.330:FF:000001">
    <property type="entry name" value="focal adhesion kinase 1 isoform X1"/>
    <property type="match status" value="1"/>
</dbReference>
<dbReference type="InterPro" id="IPR005189">
    <property type="entry name" value="Focal_adhesion_kin_target_dom"/>
</dbReference>
<dbReference type="GO" id="GO:0007172">
    <property type="term" value="P:signal complex assembly"/>
    <property type="evidence" value="ECO:0007669"/>
    <property type="project" value="InterPro"/>
</dbReference>
<dbReference type="PROSITE" id="PS50057">
    <property type="entry name" value="FERM_3"/>
    <property type="match status" value="1"/>
</dbReference>
<dbReference type="Gene3D" id="1.20.80.10">
    <property type="match status" value="1"/>
</dbReference>
<dbReference type="InterPro" id="IPR029071">
    <property type="entry name" value="Ubiquitin-like_domsf"/>
</dbReference>
<dbReference type="GO" id="GO:0005925">
    <property type="term" value="C:focal adhesion"/>
    <property type="evidence" value="ECO:0007669"/>
    <property type="project" value="UniProtKB-SubCell"/>
</dbReference>
<evidence type="ECO:0000256" key="2">
    <source>
        <dbReference type="ARBA" id="ARBA00004246"/>
    </source>
</evidence>
<dbReference type="FunFam" id="1.20.80.10:FF:000004">
    <property type="entry name" value="Protein-tyrosine kinase 2-beta isoform 1"/>
    <property type="match status" value="1"/>
</dbReference>
<evidence type="ECO:0000313" key="27">
    <source>
        <dbReference type="Proteomes" id="UP000694557"/>
    </source>
</evidence>
<dbReference type="Gene3D" id="1.10.510.10">
    <property type="entry name" value="Transferase(Phosphotransferase) domain 1"/>
    <property type="match status" value="1"/>
</dbReference>
<dbReference type="GO" id="GO:0005886">
    <property type="term" value="C:plasma membrane"/>
    <property type="evidence" value="ECO:0007669"/>
    <property type="project" value="UniProtKB-SubCell"/>
</dbReference>
<dbReference type="FunFam" id="2.30.29.30:FF:000058">
    <property type="entry name" value="focal adhesion kinase 1 isoform X1"/>
    <property type="match status" value="1"/>
</dbReference>
<accession>A0A8C7G3A4</accession>
<dbReference type="InterPro" id="IPR001245">
    <property type="entry name" value="Ser-Thr/Tyr_kinase_cat_dom"/>
</dbReference>
<evidence type="ECO:0000256" key="6">
    <source>
        <dbReference type="ARBA" id="ARBA00022475"/>
    </source>
</evidence>
<evidence type="ECO:0000256" key="23">
    <source>
        <dbReference type="SAM" id="MobiDB-lite"/>
    </source>
</evidence>
<evidence type="ECO:0000256" key="5">
    <source>
        <dbReference type="ARBA" id="ARBA00022473"/>
    </source>
</evidence>
<feature type="region of interest" description="Disordered" evidence="23">
    <location>
        <begin position="769"/>
        <end position="811"/>
    </location>
</feature>
<dbReference type="Pfam" id="PF21477">
    <property type="entry name" value="FERM_C_FAK1"/>
    <property type="match status" value="1"/>
</dbReference>
<feature type="domain" description="Protein kinase" evidence="24">
    <location>
        <begin position="401"/>
        <end position="659"/>
    </location>
</feature>
<dbReference type="EC" id="2.7.10.2" evidence="4"/>
<dbReference type="InterPro" id="IPR000299">
    <property type="entry name" value="FERM_domain"/>
</dbReference>
<dbReference type="InterPro" id="IPR035963">
    <property type="entry name" value="FERM_2"/>
</dbReference>
<dbReference type="PROSITE" id="PS00109">
    <property type="entry name" value="PROTEIN_KINASE_TYR"/>
    <property type="match status" value="1"/>
</dbReference>
<keyword evidence="8" id="KW-0597">Phosphoprotein</keyword>
<evidence type="ECO:0000256" key="10">
    <source>
        <dbReference type="ARBA" id="ARBA00022741"/>
    </source>
</evidence>
<feature type="domain" description="FERM" evidence="25">
    <location>
        <begin position="39"/>
        <end position="359"/>
    </location>
</feature>
<dbReference type="SUPFAM" id="SSF54236">
    <property type="entry name" value="Ubiquitin-like"/>
    <property type="match status" value="1"/>
</dbReference>
<dbReference type="Pfam" id="PF18038">
    <property type="entry name" value="FERM_N_2"/>
    <property type="match status" value="1"/>
</dbReference>
<dbReference type="InterPro" id="IPR017441">
    <property type="entry name" value="Protein_kinase_ATP_BS"/>
</dbReference>
<dbReference type="Gene3D" id="3.30.200.20">
    <property type="entry name" value="Phosphorylase Kinase, domain 1"/>
    <property type="match status" value="1"/>
</dbReference>
<evidence type="ECO:0000256" key="15">
    <source>
        <dbReference type="ARBA" id="ARBA00023137"/>
    </source>
</evidence>
<keyword evidence="13" id="KW-0965">Cell junction</keyword>
<feature type="binding site" evidence="22">
    <location>
        <position position="433"/>
    </location>
    <ligand>
        <name>ATP</name>
        <dbReference type="ChEBI" id="CHEBI:30616"/>
    </ligand>
</feature>
<evidence type="ECO:0000256" key="4">
    <source>
        <dbReference type="ARBA" id="ARBA00011903"/>
    </source>
</evidence>
<proteinExistence type="predicted"/>
<dbReference type="InterPro" id="IPR049385">
    <property type="entry name" value="FAK1-like_FERM_C"/>
</dbReference>
<keyword evidence="6" id="KW-1003">Cell membrane</keyword>
<dbReference type="SUPFAM" id="SSF56112">
    <property type="entry name" value="Protein kinase-like (PK-like)"/>
    <property type="match status" value="1"/>
</dbReference>
<sequence length="974" mass="110594">MATAYLDPNLNHALAGGAKSRLSAGTGTATERAPGAPDRVLKVFHHFESNSEHSTWASNIRHGDATDVRGIIQKILDIHKVKCVACFGLRLSHSQSGQVHWLHPDMGVSHVREKYEQNRSLEEWRYELRIRYLPKGFLHRFSEDKPTLNYFYQQVKNDYMVEIADQVEQDIALKLGCLEIRRFFREMRGNALDKKSNYELLEKDVGLRRFFPKSLLDSVKAKTLRKLIQQTFKQFANMNDDQSILMFLEILAPVYRFDKECFKCALGLSWVIQVELAIGPEEGISYLTDKGSTPTHLANFTQVQTIGYSVMEDKERKGMLQLNVTGAAEPLTVTTPSLTTAENMADLIDGYCRLVNGATQSFIIRPQKEGERTDDYAEIIDEEETYTMPSTRDYEIQRDRIELGRCIGEGQFGDVHQGVYNSPENPTLNVAIKTCKNSTSDSVREKFLQEALTMRQFDHPHIVKLIGVITENPVWIIMELCTMGELRSFLQVRKYNLDLSTLILFSHQLSTALAYLESKRFVHRDIAARNVLVSSTDCVMLGDFGLSRYMEDSSYYKASKGKLPIKWMAPESINFRRFTSASDVWMFGVCMWEILMYGIKPFQGVKNNDVIGRIENGERLAMPHNCPPTLYSLMTKCWAYDPSKRPRFTELKTQLSTILEEEKAQQEERLRMEMRRQVTVSWDSGASDEAPPKPSRPGYPSPRSSEGFYPSPQHAGQLNHYQDGGALDMRGLGQALPPHLMEERLMIQQQQMKEDQRWLEQEECFLKPESRNSRGSIDREDCSLQGPVKHVAPPKKPPRPGAPSHLGSLASLNPLESYNEGVKIQPQEISPPPTANLDRSNDKVYENVTGLVKAVIEMSSKIQPAPPEEYVPMVKEVGLALRTLLATVDETIPVLPASTHREIEMAQKLLNSDLAELINKMKLAQQYVLTSLQQDYKKQMLTAAHALAVDAKNLLDVIDQARLKMIHTQSRGSH</sequence>
<dbReference type="PROSITE" id="PS00107">
    <property type="entry name" value="PROTEIN_KINASE_ATP"/>
    <property type="match status" value="1"/>
</dbReference>
<keyword evidence="16" id="KW-0206">Cytoskeleton</keyword>
<dbReference type="Gene3D" id="1.20.120.330">
    <property type="entry name" value="Nucleotidyltransferases domain 2"/>
    <property type="match status" value="1"/>
</dbReference>
<keyword evidence="11" id="KW-0418">Kinase</keyword>
<evidence type="ECO:0000256" key="3">
    <source>
        <dbReference type="ARBA" id="ARBA00004413"/>
    </source>
</evidence>
<keyword evidence="5" id="KW-0217">Developmental protein</keyword>
<dbReference type="InterPro" id="IPR041390">
    <property type="entry name" value="FADK_N"/>
</dbReference>
<dbReference type="Proteomes" id="UP000694557">
    <property type="component" value="Unassembled WGS sequence"/>
</dbReference>
<dbReference type="GO" id="GO:0005524">
    <property type="term" value="F:ATP binding"/>
    <property type="evidence" value="ECO:0007669"/>
    <property type="project" value="UniProtKB-UniRule"/>
</dbReference>
<dbReference type="FunFam" id="3.30.200.20:FF:000047">
    <property type="entry name" value="focal adhesion kinase 1 isoform X2"/>
    <property type="match status" value="1"/>
</dbReference>
<evidence type="ECO:0000256" key="16">
    <source>
        <dbReference type="ARBA" id="ARBA00023212"/>
    </source>
</evidence>
<evidence type="ECO:0000256" key="7">
    <source>
        <dbReference type="ARBA" id="ARBA00022490"/>
    </source>
</evidence>
<dbReference type="FunFam" id="3.10.20.90:FF:000021">
    <property type="entry name" value="focal adhesion kinase 1 isoform X1"/>
    <property type="match status" value="1"/>
</dbReference>
<dbReference type="Pfam" id="PF07714">
    <property type="entry name" value="PK_Tyr_Ser-Thr"/>
    <property type="match status" value="1"/>
</dbReference>
<dbReference type="SUPFAM" id="SSF47031">
    <property type="entry name" value="Second domain of FERM"/>
    <property type="match status" value="1"/>
</dbReference>
<dbReference type="Gene3D" id="2.30.29.30">
    <property type="entry name" value="Pleckstrin-homology domain (PH domain)/Phosphotyrosine-binding domain (PTB)"/>
    <property type="match status" value="1"/>
</dbReference>